<dbReference type="Gene3D" id="3.20.20.70">
    <property type="entry name" value="Aldolase class I"/>
    <property type="match status" value="1"/>
</dbReference>
<keyword evidence="2" id="KW-0004">4Fe-4S</keyword>
<name>A0A5M6I5W2_9PROT</name>
<dbReference type="PANTHER" id="PTHR11228:SF7">
    <property type="entry name" value="PQQA PEPTIDE CYCLASE"/>
    <property type="match status" value="1"/>
</dbReference>
<sequence length="396" mass="43059">MPHDALSGRPRVRPDAAPPPVPAPAAPSPGAQPPIGTPPIGTPSTGHPLIGMFDHELQAPLSILLELTRRCNLHCRHCFSNSGAQDQTPELSTQEWFAVIDRLAAHGVFLIFFGGGEPLCRTDLPAIAERARGHGMDLCLLSNLTPVTPAIARRLKDIGFYKVEGNLDGATAEVYEALRVTPGSFARSLAGIRNCVEVGLPLRINCTLTRLNAEHMEAVAALACDLGVTDLAFLRLIEAGRGGDNFDSLDVGEAVYRAELLPRLKALRQAYAGHMDIGYEQDEEIIRACDPNQMMPWCGAGRIHCTVTPDGKVKPDHSFPDDDPRVVAGNVRERDIIDIWRTAPLFQTLRHTRFARCARCRHVACTGGDAFRIYTHYGAVMGGPDPRCLEMEATDA</sequence>
<dbReference type="InterPro" id="IPR007197">
    <property type="entry name" value="rSAM"/>
</dbReference>
<gene>
    <name evidence="9" type="ORF">F1188_19970</name>
</gene>
<dbReference type="SFLD" id="SFLDG01067">
    <property type="entry name" value="SPASM/twitch_domain_containing"/>
    <property type="match status" value="1"/>
</dbReference>
<protein>
    <submittedName>
        <fullName evidence="9">Radical SAM protein</fullName>
    </submittedName>
</protein>
<dbReference type="GO" id="GO:0003824">
    <property type="term" value="F:catalytic activity"/>
    <property type="evidence" value="ECO:0007669"/>
    <property type="project" value="InterPro"/>
</dbReference>
<dbReference type="GO" id="GO:0046872">
    <property type="term" value="F:metal ion binding"/>
    <property type="evidence" value="ECO:0007669"/>
    <property type="project" value="UniProtKB-KW"/>
</dbReference>
<reference evidence="9 10" key="1">
    <citation type="submission" date="2019-09" db="EMBL/GenBank/DDBJ databases">
        <title>Genome sequence of Roseospira marina, one of the more divergent members of the non-sulfur purple photosynthetic bacterial family, the Rhodospirillaceae.</title>
        <authorList>
            <person name="Meyer T."/>
            <person name="Kyndt J."/>
        </authorList>
    </citation>
    <scope>NUCLEOTIDE SEQUENCE [LARGE SCALE GENOMIC DNA]</scope>
    <source>
        <strain evidence="9 10">DSM 15113</strain>
    </source>
</reference>
<dbReference type="InterPro" id="IPR058240">
    <property type="entry name" value="rSAM_sf"/>
</dbReference>
<dbReference type="InterPro" id="IPR050377">
    <property type="entry name" value="Radical_SAM_PqqE_MftC-like"/>
</dbReference>
<dbReference type="GO" id="GO:0051539">
    <property type="term" value="F:4 iron, 4 sulfur cluster binding"/>
    <property type="evidence" value="ECO:0007669"/>
    <property type="project" value="UniProtKB-KW"/>
</dbReference>
<dbReference type="RefSeq" id="WP_150064216.1">
    <property type="nucleotide sequence ID" value="NZ_JACHII010000037.1"/>
</dbReference>
<feature type="domain" description="Radical SAM core" evidence="8">
    <location>
        <begin position="57"/>
        <end position="272"/>
    </location>
</feature>
<dbReference type="Pfam" id="PF04055">
    <property type="entry name" value="Radical_SAM"/>
    <property type="match status" value="1"/>
</dbReference>
<evidence type="ECO:0000259" key="8">
    <source>
        <dbReference type="PROSITE" id="PS51918"/>
    </source>
</evidence>
<accession>A0A5M6I5W2</accession>
<evidence type="ECO:0000256" key="1">
    <source>
        <dbReference type="ARBA" id="ARBA00001966"/>
    </source>
</evidence>
<dbReference type="PANTHER" id="PTHR11228">
    <property type="entry name" value="RADICAL SAM DOMAIN PROTEIN"/>
    <property type="match status" value="1"/>
</dbReference>
<feature type="region of interest" description="Disordered" evidence="7">
    <location>
        <begin position="1"/>
        <end position="48"/>
    </location>
</feature>
<keyword evidence="10" id="KW-1185">Reference proteome</keyword>
<dbReference type="Proteomes" id="UP000324065">
    <property type="component" value="Unassembled WGS sequence"/>
</dbReference>
<dbReference type="OrthoDB" id="9792276at2"/>
<dbReference type="SUPFAM" id="SSF102114">
    <property type="entry name" value="Radical SAM enzymes"/>
    <property type="match status" value="1"/>
</dbReference>
<evidence type="ECO:0000256" key="3">
    <source>
        <dbReference type="ARBA" id="ARBA00022691"/>
    </source>
</evidence>
<dbReference type="SFLD" id="SFLDS00029">
    <property type="entry name" value="Radical_SAM"/>
    <property type="match status" value="1"/>
</dbReference>
<dbReference type="InterPro" id="IPR017200">
    <property type="entry name" value="PqqE-like"/>
</dbReference>
<evidence type="ECO:0000256" key="4">
    <source>
        <dbReference type="ARBA" id="ARBA00022723"/>
    </source>
</evidence>
<dbReference type="SFLD" id="SFLDG01386">
    <property type="entry name" value="main_SPASM_domain-containing"/>
    <property type="match status" value="1"/>
</dbReference>
<evidence type="ECO:0000256" key="7">
    <source>
        <dbReference type="SAM" id="MobiDB-lite"/>
    </source>
</evidence>
<organism evidence="9 10">
    <name type="scientific">Roseospira marina</name>
    <dbReference type="NCBI Taxonomy" id="140057"/>
    <lineage>
        <taxon>Bacteria</taxon>
        <taxon>Pseudomonadati</taxon>
        <taxon>Pseudomonadota</taxon>
        <taxon>Alphaproteobacteria</taxon>
        <taxon>Rhodospirillales</taxon>
        <taxon>Rhodospirillaceae</taxon>
        <taxon>Roseospira</taxon>
    </lineage>
</organism>
<comment type="caution">
    <text evidence="9">The sequence shown here is derived from an EMBL/GenBank/DDBJ whole genome shotgun (WGS) entry which is preliminary data.</text>
</comment>
<evidence type="ECO:0000256" key="5">
    <source>
        <dbReference type="ARBA" id="ARBA00023004"/>
    </source>
</evidence>
<dbReference type="AlphaFoldDB" id="A0A5M6I5W2"/>
<keyword evidence="5" id="KW-0408">Iron</keyword>
<keyword evidence="4" id="KW-0479">Metal-binding</keyword>
<keyword evidence="3" id="KW-0949">S-adenosyl-L-methionine</keyword>
<dbReference type="PROSITE" id="PS51918">
    <property type="entry name" value="RADICAL_SAM"/>
    <property type="match status" value="1"/>
</dbReference>
<evidence type="ECO:0000256" key="2">
    <source>
        <dbReference type="ARBA" id="ARBA00022485"/>
    </source>
</evidence>
<feature type="compositionally biased region" description="Pro residues" evidence="7">
    <location>
        <begin position="16"/>
        <end position="41"/>
    </location>
</feature>
<evidence type="ECO:0000256" key="6">
    <source>
        <dbReference type="ARBA" id="ARBA00023014"/>
    </source>
</evidence>
<keyword evidence="6" id="KW-0411">Iron-sulfur</keyword>
<evidence type="ECO:0000313" key="10">
    <source>
        <dbReference type="Proteomes" id="UP000324065"/>
    </source>
</evidence>
<comment type="cofactor">
    <cofactor evidence="1">
        <name>[4Fe-4S] cluster</name>
        <dbReference type="ChEBI" id="CHEBI:49883"/>
    </cofactor>
</comment>
<dbReference type="SMART" id="SM00729">
    <property type="entry name" value="Elp3"/>
    <property type="match status" value="1"/>
</dbReference>
<proteinExistence type="predicted"/>
<dbReference type="PIRSF" id="PIRSF037420">
    <property type="entry name" value="PQQ_syn_pqqE"/>
    <property type="match status" value="1"/>
</dbReference>
<dbReference type="InterPro" id="IPR023885">
    <property type="entry name" value="4Fe4S-binding_SPASM_dom"/>
</dbReference>
<dbReference type="Pfam" id="PF13186">
    <property type="entry name" value="SPASM"/>
    <property type="match status" value="1"/>
</dbReference>
<dbReference type="CDD" id="cd01335">
    <property type="entry name" value="Radical_SAM"/>
    <property type="match status" value="1"/>
</dbReference>
<dbReference type="InterPro" id="IPR006638">
    <property type="entry name" value="Elp3/MiaA/NifB-like_rSAM"/>
</dbReference>
<dbReference type="EMBL" id="VWPJ01000039">
    <property type="protein sequence ID" value="KAA5603225.1"/>
    <property type="molecule type" value="Genomic_DNA"/>
</dbReference>
<dbReference type="InterPro" id="IPR013785">
    <property type="entry name" value="Aldolase_TIM"/>
</dbReference>
<evidence type="ECO:0000313" key="9">
    <source>
        <dbReference type="EMBL" id="KAA5603225.1"/>
    </source>
</evidence>